<organism evidence="1 2">
    <name type="scientific">Paenibacillus sedimenti</name>
    <dbReference type="NCBI Taxonomy" id="2770274"/>
    <lineage>
        <taxon>Bacteria</taxon>
        <taxon>Bacillati</taxon>
        <taxon>Bacillota</taxon>
        <taxon>Bacilli</taxon>
        <taxon>Bacillales</taxon>
        <taxon>Paenibacillaceae</taxon>
        <taxon>Paenibacillus</taxon>
    </lineage>
</organism>
<dbReference type="InterPro" id="IPR036890">
    <property type="entry name" value="HATPase_C_sf"/>
</dbReference>
<dbReference type="EMBL" id="JACVVD010000012">
    <property type="protein sequence ID" value="MBD0383610.1"/>
    <property type="molecule type" value="Genomic_DNA"/>
</dbReference>
<sequence length="55" mass="6319">MDEETVHRLLRTRSDSRQGVGLFNVDRRLKQMYGNGLQIRSYPDQGTTVSIVVPK</sequence>
<protein>
    <recommendedName>
        <fullName evidence="3">Sensor histidine kinase</fullName>
    </recommendedName>
</protein>
<accession>A0A926KT95</accession>
<dbReference type="Proteomes" id="UP000650466">
    <property type="component" value="Unassembled WGS sequence"/>
</dbReference>
<keyword evidence="2" id="KW-1185">Reference proteome</keyword>
<reference evidence="1" key="1">
    <citation type="submission" date="2020-09" db="EMBL/GenBank/DDBJ databases">
        <title>Draft Genome Sequence of Paenibacillus sp. WST5.</title>
        <authorList>
            <person name="Bao Z."/>
        </authorList>
    </citation>
    <scope>NUCLEOTIDE SEQUENCE</scope>
    <source>
        <strain evidence="1">WST5</strain>
    </source>
</reference>
<evidence type="ECO:0000313" key="1">
    <source>
        <dbReference type="EMBL" id="MBD0383610.1"/>
    </source>
</evidence>
<dbReference type="SUPFAM" id="SSF55874">
    <property type="entry name" value="ATPase domain of HSP90 chaperone/DNA topoisomerase II/histidine kinase"/>
    <property type="match status" value="1"/>
</dbReference>
<evidence type="ECO:0000313" key="2">
    <source>
        <dbReference type="Proteomes" id="UP000650466"/>
    </source>
</evidence>
<name>A0A926KT95_9BACL</name>
<comment type="caution">
    <text evidence="1">The sequence shown here is derived from an EMBL/GenBank/DDBJ whole genome shotgun (WGS) entry which is preliminary data.</text>
</comment>
<evidence type="ECO:0008006" key="3">
    <source>
        <dbReference type="Google" id="ProtNLM"/>
    </source>
</evidence>
<dbReference type="Gene3D" id="3.30.565.10">
    <property type="entry name" value="Histidine kinase-like ATPase, C-terminal domain"/>
    <property type="match status" value="1"/>
</dbReference>
<proteinExistence type="predicted"/>
<gene>
    <name evidence="1" type="ORF">ICC18_26370</name>
</gene>
<dbReference type="AlphaFoldDB" id="A0A926KT95"/>